<dbReference type="RefSeq" id="WP_378262189.1">
    <property type="nucleotide sequence ID" value="NZ_JBHSIT010000012.1"/>
</dbReference>
<evidence type="ECO:0000256" key="1">
    <source>
        <dbReference type="SAM" id="MobiDB-lite"/>
    </source>
</evidence>
<dbReference type="EMBL" id="JBHSIT010000012">
    <property type="protein sequence ID" value="MFC4912354.1"/>
    <property type="molecule type" value="Genomic_DNA"/>
</dbReference>
<evidence type="ECO:0000313" key="3">
    <source>
        <dbReference type="Proteomes" id="UP001595872"/>
    </source>
</evidence>
<reference evidence="3" key="1">
    <citation type="journal article" date="2019" name="Int. J. Syst. Evol. Microbiol.">
        <title>The Global Catalogue of Microorganisms (GCM) 10K type strain sequencing project: providing services to taxonomists for standard genome sequencing and annotation.</title>
        <authorList>
            <consortium name="The Broad Institute Genomics Platform"/>
            <consortium name="The Broad Institute Genome Sequencing Center for Infectious Disease"/>
            <person name="Wu L."/>
            <person name="Ma J."/>
        </authorList>
    </citation>
    <scope>NUCLEOTIDE SEQUENCE [LARGE SCALE GENOMIC DNA]</scope>
    <source>
        <strain evidence="3">KLKA75</strain>
    </source>
</reference>
<evidence type="ECO:0008006" key="4">
    <source>
        <dbReference type="Google" id="ProtNLM"/>
    </source>
</evidence>
<dbReference type="Gene3D" id="1.10.1740.10">
    <property type="match status" value="1"/>
</dbReference>
<dbReference type="SUPFAM" id="SSF88946">
    <property type="entry name" value="Sigma2 domain of RNA polymerase sigma factors"/>
    <property type="match status" value="1"/>
</dbReference>
<gene>
    <name evidence="2" type="ORF">ACFPCY_33990</name>
</gene>
<keyword evidence="3" id="KW-1185">Reference proteome</keyword>
<protein>
    <recommendedName>
        <fullName evidence="4">Sigma-70 family RNA polymerase sigma factor</fullName>
    </recommendedName>
</protein>
<feature type="region of interest" description="Disordered" evidence="1">
    <location>
        <begin position="226"/>
        <end position="247"/>
    </location>
</feature>
<comment type="caution">
    <text evidence="2">The sequence shown here is derived from an EMBL/GenBank/DDBJ whole genome shotgun (WGS) entry which is preliminary data.</text>
</comment>
<name>A0ABV9U864_9ACTN</name>
<proteinExistence type="predicted"/>
<evidence type="ECO:0000313" key="2">
    <source>
        <dbReference type="EMBL" id="MFC4912354.1"/>
    </source>
</evidence>
<accession>A0ABV9U864</accession>
<dbReference type="Proteomes" id="UP001595872">
    <property type="component" value="Unassembled WGS sequence"/>
</dbReference>
<sequence>MKLTFSTGAGTDDPTGRHVRVRRRDRAEAWPAEPLWPAPDPSRDREILLALASGRDGAEARLYDAYAARLHDYASCVLREGLAADVVHDVLVDAARRAVRVRDRERLGAWLYGATRARIRRRTFPRPHWDWTIAAGDARPPVPFQARDALDHLMAVTGPTERELLLLTGRHGLTCDDLEAVLGRPARQLRRRCALAWRRAADIIATHLAASAPSGALGPRPLTPLKVQGSTPPNGLPYTAPQPSGQDVSVTPPAGLPYRSFASVPMDASRDAPFFMGEGEGGQAFGVSESGARPTASNGLILFGGVPPELRVEALLVAPVPPPPPQRLRMRVLHTLADPALAPYRAEISARGGRLTPEGLPRQPDVTSPIVRRTRRATLRTTLTGAAAVTGARTSAAATATVGTALVPLFLVPVSTPTVGPGLTSGGHGGHSVAIRLSDDVPQALAAKPAPGPGPVADVQPPAVEPSTALLARPDERTVPPPINETPKYPEFPAISGGVPSGPVLPVHPPTLPAAPRHLVQDVPQVVREVPGAIRGLPQVVQDVPRVVQDVPRVVQDVPRVVQDVPRVVQDVPKVVQDVPRTVQDVPNVVRDVPDVVQDVPGAVSGLTGTLTSGSQN</sequence>
<feature type="region of interest" description="Disordered" evidence="1">
    <location>
        <begin position="1"/>
        <end position="25"/>
    </location>
</feature>
<dbReference type="InterPro" id="IPR013325">
    <property type="entry name" value="RNA_pol_sigma_r2"/>
</dbReference>
<organism evidence="2 3">
    <name type="scientific">Actinomadura gamaensis</name>
    <dbReference type="NCBI Taxonomy" id="1763541"/>
    <lineage>
        <taxon>Bacteria</taxon>
        <taxon>Bacillati</taxon>
        <taxon>Actinomycetota</taxon>
        <taxon>Actinomycetes</taxon>
        <taxon>Streptosporangiales</taxon>
        <taxon>Thermomonosporaceae</taxon>
        <taxon>Actinomadura</taxon>
    </lineage>
</organism>